<feature type="transmembrane region" description="Helical" evidence="1">
    <location>
        <begin position="5"/>
        <end position="23"/>
    </location>
</feature>
<reference evidence="2" key="2">
    <citation type="submission" date="2021-04" db="EMBL/GenBank/DDBJ databases">
        <authorList>
            <person name="Gilroy R."/>
        </authorList>
    </citation>
    <scope>NUCLEOTIDE SEQUENCE</scope>
    <source>
        <strain evidence="2">5790</strain>
    </source>
</reference>
<organism evidence="2 3">
    <name type="scientific">Candidatus Monoglobus merdigallinarum</name>
    <dbReference type="NCBI Taxonomy" id="2838698"/>
    <lineage>
        <taxon>Bacteria</taxon>
        <taxon>Bacillati</taxon>
        <taxon>Bacillota</taxon>
        <taxon>Clostridia</taxon>
        <taxon>Monoglobales</taxon>
        <taxon>Monoglobaceae</taxon>
        <taxon>Monoglobus</taxon>
    </lineage>
</organism>
<accession>A0A9D1PQC1</accession>
<comment type="caution">
    <text evidence="2">The sequence shown here is derived from an EMBL/GenBank/DDBJ whole genome shotgun (WGS) entry which is preliminary data.</text>
</comment>
<dbReference type="GO" id="GO:0005886">
    <property type="term" value="C:plasma membrane"/>
    <property type="evidence" value="ECO:0007669"/>
    <property type="project" value="TreeGrafter"/>
</dbReference>
<dbReference type="Proteomes" id="UP000824162">
    <property type="component" value="Unassembled WGS sequence"/>
</dbReference>
<gene>
    <name evidence="2" type="ORF">H9900_01820</name>
</gene>
<keyword evidence="1" id="KW-0472">Membrane</keyword>
<dbReference type="PANTHER" id="PTHR34989">
    <property type="entry name" value="PROTEIN HDED"/>
    <property type="match status" value="1"/>
</dbReference>
<evidence type="ECO:0000313" key="3">
    <source>
        <dbReference type="Proteomes" id="UP000824162"/>
    </source>
</evidence>
<dbReference type="Pfam" id="PF03729">
    <property type="entry name" value="DUF308"/>
    <property type="match status" value="2"/>
</dbReference>
<reference evidence="2" key="1">
    <citation type="journal article" date="2021" name="PeerJ">
        <title>Extensive microbial diversity within the chicken gut microbiome revealed by metagenomics and culture.</title>
        <authorList>
            <person name="Gilroy R."/>
            <person name="Ravi A."/>
            <person name="Getino M."/>
            <person name="Pursley I."/>
            <person name="Horton D.L."/>
            <person name="Alikhan N.F."/>
            <person name="Baker D."/>
            <person name="Gharbi K."/>
            <person name="Hall N."/>
            <person name="Watson M."/>
            <person name="Adriaenssens E.M."/>
            <person name="Foster-Nyarko E."/>
            <person name="Jarju S."/>
            <person name="Secka A."/>
            <person name="Antonio M."/>
            <person name="Oren A."/>
            <person name="Chaudhuri R.R."/>
            <person name="La Ragione R."/>
            <person name="Hildebrand F."/>
            <person name="Pallen M.J."/>
        </authorList>
    </citation>
    <scope>NUCLEOTIDE SEQUENCE</scope>
    <source>
        <strain evidence="2">5790</strain>
    </source>
</reference>
<dbReference type="InterPro" id="IPR005325">
    <property type="entry name" value="DUF308_memb"/>
</dbReference>
<dbReference type="PANTHER" id="PTHR34989:SF1">
    <property type="entry name" value="PROTEIN HDED"/>
    <property type="match status" value="1"/>
</dbReference>
<evidence type="ECO:0000256" key="1">
    <source>
        <dbReference type="SAM" id="Phobius"/>
    </source>
</evidence>
<keyword evidence="1" id="KW-0812">Transmembrane</keyword>
<dbReference type="InterPro" id="IPR052712">
    <property type="entry name" value="Acid_resist_chaperone_HdeD"/>
</dbReference>
<name>A0A9D1PQC1_9FIRM</name>
<feature type="transmembrane region" description="Helical" evidence="1">
    <location>
        <begin position="29"/>
        <end position="50"/>
    </location>
</feature>
<protein>
    <submittedName>
        <fullName evidence="2">DUF308 domain-containing protein</fullName>
    </submittedName>
</protein>
<feature type="transmembrane region" description="Helical" evidence="1">
    <location>
        <begin position="143"/>
        <end position="164"/>
    </location>
</feature>
<evidence type="ECO:0000313" key="2">
    <source>
        <dbReference type="EMBL" id="HIV85528.1"/>
    </source>
</evidence>
<proteinExistence type="predicted"/>
<feature type="transmembrane region" description="Helical" evidence="1">
    <location>
        <begin position="87"/>
        <end position="106"/>
    </location>
</feature>
<feature type="transmembrane region" description="Helical" evidence="1">
    <location>
        <begin position="62"/>
        <end position="81"/>
    </location>
</feature>
<sequence length="168" mass="18154">MKTFSIGMGVIFAVLGIICLIIPQLTIRFLTYAIAAIIFIAGIFLIVSFFTKQHTVLGTPSGWTLFYGIVSAVLGIVLFFNPYIGDFVMAILLGSWLVISSISNIVSALRLKSSGLPWGIPMIFSVLSLIIGILTILHPILTIFAIGIYVGVSLIIEGINFIIFGSKL</sequence>
<feature type="transmembrane region" description="Helical" evidence="1">
    <location>
        <begin position="118"/>
        <end position="137"/>
    </location>
</feature>
<keyword evidence="1" id="KW-1133">Transmembrane helix</keyword>
<dbReference type="AlphaFoldDB" id="A0A9D1PQC1"/>
<dbReference type="EMBL" id="DXIJ01000035">
    <property type="protein sequence ID" value="HIV85528.1"/>
    <property type="molecule type" value="Genomic_DNA"/>
</dbReference>